<feature type="transmembrane region" description="Helical" evidence="6">
    <location>
        <begin position="310"/>
        <end position="329"/>
    </location>
</feature>
<dbReference type="InterPro" id="IPR000537">
    <property type="entry name" value="UbiA_prenyltransferase"/>
</dbReference>
<name>A0A7S1X4T6_9CHLO</name>
<evidence type="ECO:0000256" key="4">
    <source>
        <dbReference type="ARBA" id="ARBA00023136"/>
    </source>
</evidence>
<dbReference type="Pfam" id="PF01040">
    <property type="entry name" value="UbiA"/>
    <property type="match status" value="1"/>
</dbReference>
<dbReference type="InterPro" id="IPR006372">
    <property type="entry name" value="Chl_synth"/>
</dbReference>
<evidence type="ECO:0000256" key="1">
    <source>
        <dbReference type="ARBA" id="ARBA00004141"/>
    </source>
</evidence>
<proteinExistence type="predicted"/>
<dbReference type="GO" id="GO:0046408">
    <property type="term" value="F:chlorophyll synthetase activity"/>
    <property type="evidence" value="ECO:0007669"/>
    <property type="project" value="InterPro"/>
</dbReference>
<dbReference type="InterPro" id="IPR044878">
    <property type="entry name" value="UbiA_sf"/>
</dbReference>
<evidence type="ECO:0000256" key="6">
    <source>
        <dbReference type="SAM" id="Phobius"/>
    </source>
</evidence>
<evidence type="ECO:0000256" key="5">
    <source>
        <dbReference type="ARBA" id="ARBA00023171"/>
    </source>
</evidence>
<keyword evidence="4 6" id="KW-0472">Membrane</keyword>
<feature type="transmembrane region" description="Helical" evidence="6">
    <location>
        <begin position="376"/>
        <end position="398"/>
    </location>
</feature>
<protein>
    <recommendedName>
        <fullName evidence="8">Chlorophyll synthase</fullName>
    </recommendedName>
</protein>
<feature type="transmembrane region" description="Helical" evidence="6">
    <location>
        <begin position="205"/>
        <end position="224"/>
    </location>
</feature>
<evidence type="ECO:0000256" key="3">
    <source>
        <dbReference type="ARBA" id="ARBA00022989"/>
    </source>
</evidence>
<organism evidence="7">
    <name type="scientific">Tetraselmis chuii</name>
    <dbReference type="NCBI Taxonomy" id="63592"/>
    <lineage>
        <taxon>Eukaryota</taxon>
        <taxon>Viridiplantae</taxon>
        <taxon>Chlorophyta</taxon>
        <taxon>core chlorophytes</taxon>
        <taxon>Chlorodendrophyceae</taxon>
        <taxon>Chlorodendrales</taxon>
        <taxon>Chlorodendraceae</taxon>
        <taxon>Tetraselmis</taxon>
    </lineage>
</organism>
<dbReference type="PANTHER" id="PTHR42723:SF1">
    <property type="entry name" value="CHLOROPHYLL SYNTHASE, CHLOROPLASTIC"/>
    <property type="match status" value="1"/>
</dbReference>
<dbReference type="Gene3D" id="1.10.357.140">
    <property type="entry name" value="UbiA prenyltransferase"/>
    <property type="match status" value="1"/>
</dbReference>
<dbReference type="InterPro" id="IPR050475">
    <property type="entry name" value="Prenyltransferase_related"/>
</dbReference>
<feature type="transmembrane region" description="Helical" evidence="6">
    <location>
        <begin position="236"/>
        <end position="256"/>
    </location>
</feature>
<dbReference type="Gene3D" id="1.20.120.1780">
    <property type="entry name" value="UbiA prenyltransferase"/>
    <property type="match status" value="1"/>
</dbReference>
<feature type="transmembrane region" description="Helical" evidence="6">
    <location>
        <begin position="179"/>
        <end position="198"/>
    </location>
</feature>
<dbReference type="InterPro" id="IPR011799">
    <property type="entry name" value="ChlG"/>
</dbReference>
<keyword evidence="2 6" id="KW-0812">Transmembrane</keyword>
<dbReference type="NCBIfam" id="TIGR02056">
    <property type="entry name" value="ChlG"/>
    <property type="match status" value="1"/>
</dbReference>
<gene>
    <name evidence="7" type="ORF">TCHU04912_LOCUS10565</name>
</gene>
<feature type="transmembrane region" description="Helical" evidence="6">
    <location>
        <begin position="265"/>
        <end position="282"/>
    </location>
</feature>
<reference evidence="7" key="1">
    <citation type="submission" date="2021-01" db="EMBL/GenBank/DDBJ databases">
        <authorList>
            <person name="Corre E."/>
            <person name="Pelletier E."/>
            <person name="Niang G."/>
            <person name="Scheremetjew M."/>
            <person name="Finn R."/>
            <person name="Kale V."/>
            <person name="Holt S."/>
            <person name="Cochrane G."/>
            <person name="Meng A."/>
            <person name="Brown T."/>
            <person name="Cohen L."/>
        </authorList>
    </citation>
    <scope>NUCLEOTIDE SEQUENCE</scope>
    <source>
        <strain evidence="7">PLY429</strain>
    </source>
</reference>
<dbReference type="EMBL" id="HBGG01020378">
    <property type="protein sequence ID" value="CAD9208328.1"/>
    <property type="molecule type" value="Transcribed_RNA"/>
</dbReference>
<dbReference type="AlphaFoldDB" id="A0A7S1X4T6"/>
<evidence type="ECO:0000313" key="7">
    <source>
        <dbReference type="EMBL" id="CAD9208328.1"/>
    </source>
</evidence>
<accession>A0A7S1X4T6</accession>
<feature type="transmembrane region" description="Helical" evidence="6">
    <location>
        <begin position="101"/>
        <end position="122"/>
    </location>
</feature>
<dbReference type="NCBIfam" id="TIGR01476">
    <property type="entry name" value="chlor_syn_BchG"/>
    <property type="match status" value="1"/>
</dbReference>
<keyword evidence="3 6" id="KW-1133">Transmembrane helix</keyword>
<evidence type="ECO:0000256" key="2">
    <source>
        <dbReference type="ARBA" id="ARBA00022692"/>
    </source>
</evidence>
<dbReference type="GO" id="GO:0016020">
    <property type="term" value="C:membrane"/>
    <property type="evidence" value="ECO:0007669"/>
    <property type="project" value="UniProtKB-SubCell"/>
</dbReference>
<dbReference type="GO" id="GO:0015995">
    <property type="term" value="P:chlorophyll biosynthetic process"/>
    <property type="evidence" value="ECO:0007669"/>
    <property type="project" value="UniProtKB-KW"/>
</dbReference>
<sequence length="399" mass="43091">MATLSYCTVGPQAGVASRRSTASLRSSRPNALRVTRLSGPASPLLPRRGSVAVRAAEKTEAKKKGDFGDSKAQQLLGFRQTEEGEELPKWKIMLQLSKPGTWIPVIWGVLCGAAASGNFHWFTAPYGRDIFEAIACMTLSGPCLTGFTQTINDWYDRDIDAINEPNRPIPSGRVTGQDVAIQAIGLMVLGWAIAFNLDQARGNEFPTLTAIAIFGTFISYIYSAPPLKLKANGWQGTYALGASYIALPWWAGMAVFDADTLTPEIVAITLMYSIAGLGIAIVNDFKSIEGDRELGLQSIPVQFGVEGAKYITVGTIDGFQLAVAGWLFFAKEEHTYALVLLGLIIPQIVAQVRYFLPDPIANDVKYQANAQPFLVFGILTTALAVGHINGAGAFTNFFN</sequence>
<evidence type="ECO:0008006" key="8">
    <source>
        <dbReference type="Google" id="ProtNLM"/>
    </source>
</evidence>
<comment type="subcellular location">
    <subcellularLocation>
        <location evidence="1">Membrane</location>
        <topology evidence="1">Multi-pass membrane protein</topology>
    </subcellularLocation>
</comment>
<keyword evidence="5" id="KW-0149">Chlorophyll biosynthesis</keyword>
<dbReference type="CDD" id="cd13958">
    <property type="entry name" value="PT_UbiA_chlorophyll"/>
    <property type="match status" value="1"/>
</dbReference>
<dbReference type="NCBIfam" id="NF005742">
    <property type="entry name" value="PRK07566.1"/>
    <property type="match status" value="1"/>
</dbReference>
<feature type="transmembrane region" description="Helical" evidence="6">
    <location>
        <begin position="336"/>
        <end position="356"/>
    </location>
</feature>
<dbReference type="PANTHER" id="PTHR42723">
    <property type="entry name" value="CHLOROPHYLL SYNTHASE"/>
    <property type="match status" value="1"/>
</dbReference>